<protein>
    <recommendedName>
        <fullName evidence="3">Secreted protein</fullName>
    </recommendedName>
</protein>
<name>A0ABW2BN17_9HYPH</name>
<sequence length="85" mass="8990">MEAVSSSAALATVWTLDDVSCDARAVSATAASASPALRRISSARPRMSPVLRVSVPFSASTRLRNAAMVWSSIIRRREANSASLL</sequence>
<dbReference type="Proteomes" id="UP001596292">
    <property type="component" value="Unassembled WGS sequence"/>
</dbReference>
<reference evidence="2" key="1">
    <citation type="journal article" date="2019" name="Int. J. Syst. Evol. Microbiol.">
        <title>The Global Catalogue of Microorganisms (GCM) 10K type strain sequencing project: providing services to taxonomists for standard genome sequencing and annotation.</title>
        <authorList>
            <consortium name="The Broad Institute Genomics Platform"/>
            <consortium name="The Broad Institute Genome Sequencing Center for Infectious Disease"/>
            <person name="Wu L."/>
            <person name="Ma J."/>
        </authorList>
    </citation>
    <scope>NUCLEOTIDE SEQUENCE [LARGE SCALE GENOMIC DNA]</scope>
    <source>
        <strain evidence="2">CCUG 48316</strain>
    </source>
</reference>
<proteinExistence type="predicted"/>
<evidence type="ECO:0000313" key="1">
    <source>
        <dbReference type="EMBL" id="MFC6791129.1"/>
    </source>
</evidence>
<accession>A0ABW2BN17</accession>
<evidence type="ECO:0008006" key="3">
    <source>
        <dbReference type="Google" id="ProtNLM"/>
    </source>
</evidence>
<organism evidence="1 2">
    <name type="scientific">Methylobacterium komagatae</name>
    <dbReference type="NCBI Taxonomy" id="374425"/>
    <lineage>
        <taxon>Bacteria</taxon>
        <taxon>Pseudomonadati</taxon>
        <taxon>Pseudomonadota</taxon>
        <taxon>Alphaproteobacteria</taxon>
        <taxon>Hyphomicrobiales</taxon>
        <taxon>Methylobacteriaceae</taxon>
        <taxon>Methylobacterium</taxon>
    </lineage>
</organism>
<evidence type="ECO:0000313" key="2">
    <source>
        <dbReference type="Proteomes" id="UP001596292"/>
    </source>
</evidence>
<gene>
    <name evidence="1" type="ORF">ACFQE0_16815</name>
</gene>
<dbReference type="EMBL" id="JBHSWN010000001">
    <property type="protein sequence ID" value="MFC6791129.1"/>
    <property type="molecule type" value="Genomic_DNA"/>
</dbReference>
<comment type="caution">
    <text evidence="1">The sequence shown here is derived from an EMBL/GenBank/DDBJ whole genome shotgun (WGS) entry which is preliminary data.</text>
</comment>
<dbReference type="RefSeq" id="WP_378971690.1">
    <property type="nucleotide sequence ID" value="NZ_JBHSWN010000001.1"/>
</dbReference>
<keyword evidence="2" id="KW-1185">Reference proteome</keyword>